<evidence type="ECO:0000313" key="1">
    <source>
        <dbReference type="EMBL" id="URN93125.1"/>
    </source>
</evidence>
<accession>A0A9J6ZAB5</accession>
<dbReference type="AlphaFoldDB" id="A0A9J6ZAB5"/>
<name>A0A9J6ZAB5_9BACL</name>
<dbReference type="KEGG" id="plig:NAG76_14905"/>
<reference evidence="1" key="1">
    <citation type="submission" date="2022-05" db="EMBL/GenBank/DDBJ databases">
        <title>Novel bacterial taxa in a minimal lignocellulolytic consortium and its capacity to transform plastics disclosed by genome-resolved metagenomics.</title>
        <authorList>
            <person name="Rodriguez C.A.D."/>
            <person name="Diaz-Garcia L."/>
            <person name="Herrera K."/>
            <person name="Tarazona N.A."/>
            <person name="Sproer C."/>
            <person name="Overmann J."/>
            <person name="Jimenez D.J."/>
        </authorList>
    </citation>
    <scope>NUCLEOTIDE SEQUENCE</scope>
    <source>
        <strain evidence="1">MAG5</strain>
    </source>
</reference>
<protein>
    <submittedName>
        <fullName evidence="1">DUF3237 domain-containing protein</fullName>
    </submittedName>
</protein>
<dbReference type="EMBL" id="CP097899">
    <property type="protein sequence ID" value="URN93125.1"/>
    <property type="molecule type" value="Genomic_DNA"/>
</dbReference>
<dbReference type="Proteomes" id="UP001056756">
    <property type="component" value="Chromosome"/>
</dbReference>
<gene>
    <name evidence="1" type="ORF">NAG76_14905</name>
</gene>
<dbReference type="Pfam" id="PF11578">
    <property type="entry name" value="DUF3237"/>
    <property type="match status" value="1"/>
</dbReference>
<sequence>MSYEEVFTVHVNIKKTIELKNDDGDSVVMISFTGNVSGKYFNGVVLDGAIDTQIIGNVGDRHTLSARYMLEGKDQTGEVCRIYIENNGDFHNQWNDASFRTFPKIVTNSKALSFLNHELFVGKGVQTEVGVDIIIYRSTKIQNVNI</sequence>
<organism evidence="1 2">
    <name type="scientific">Candidatus Pristimantibacillus lignocellulolyticus</name>
    <dbReference type="NCBI Taxonomy" id="2994561"/>
    <lineage>
        <taxon>Bacteria</taxon>
        <taxon>Bacillati</taxon>
        <taxon>Bacillota</taxon>
        <taxon>Bacilli</taxon>
        <taxon>Bacillales</taxon>
        <taxon>Paenibacillaceae</taxon>
        <taxon>Candidatus Pristimantibacillus</taxon>
    </lineage>
</organism>
<evidence type="ECO:0000313" key="2">
    <source>
        <dbReference type="Proteomes" id="UP001056756"/>
    </source>
</evidence>
<dbReference type="Gene3D" id="2.40.160.20">
    <property type="match status" value="1"/>
</dbReference>
<proteinExistence type="predicted"/>